<dbReference type="AlphaFoldDB" id="A0A2N9JIC7"/>
<dbReference type="KEGG" id="mgg:MPLG2_2119"/>
<protein>
    <submittedName>
        <fullName evidence="2">Uncharacterized protein</fullName>
    </submittedName>
</protein>
<reference evidence="2 3" key="1">
    <citation type="submission" date="2018-02" db="EMBL/GenBank/DDBJ databases">
        <authorList>
            <person name="Cohen D.B."/>
            <person name="Kent A.D."/>
        </authorList>
    </citation>
    <scope>NUCLEOTIDE SEQUENCE [LARGE SCALE GENOMIC DNA]</scope>
    <source>
        <strain evidence="2">1</strain>
    </source>
</reference>
<proteinExistence type="predicted"/>
<evidence type="ECO:0000313" key="2">
    <source>
        <dbReference type="EMBL" id="SPD87149.1"/>
    </source>
</evidence>
<evidence type="ECO:0000256" key="1">
    <source>
        <dbReference type="SAM" id="MobiDB-lite"/>
    </source>
</evidence>
<sequence length="67" mass="7307">MYLALNSTDAARLQNRSALPDSPVVAQLARTARRDLLADLTQRLTATLRRTAGRSTGHRPGRVALSH</sequence>
<feature type="region of interest" description="Disordered" evidence="1">
    <location>
        <begin position="48"/>
        <end position="67"/>
    </location>
</feature>
<keyword evidence="3" id="KW-1185">Reference proteome</keyword>
<dbReference type="Proteomes" id="UP000238164">
    <property type="component" value="Chromosome 1"/>
</dbReference>
<evidence type="ECO:0000313" key="3">
    <source>
        <dbReference type="Proteomes" id="UP000238164"/>
    </source>
</evidence>
<dbReference type="RefSeq" id="WP_105185937.1">
    <property type="nucleotide sequence ID" value="NZ_BAAAGO010000040.1"/>
</dbReference>
<name>A0A2N9JIC7_9ACTN</name>
<dbReference type="EMBL" id="LT985188">
    <property type="protein sequence ID" value="SPD87149.1"/>
    <property type="molecule type" value="Genomic_DNA"/>
</dbReference>
<accession>A0A2N9JIC7</accession>
<organism evidence="2 3">
    <name type="scientific">Micropruina glycogenica</name>
    <dbReference type="NCBI Taxonomy" id="75385"/>
    <lineage>
        <taxon>Bacteria</taxon>
        <taxon>Bacillati</taxon>
        <taxon>Actinomycetota</taxon>
        <taxon>Actinomycetes</taxon>
        <taxon>Propionibacteriales</taxon>
        <taxon>Nocardioidaceae</taxon>
        <taxon>Micropruina</taxon>
    </lineage>
</organism>
<gene>
    <name evidence="2" type="ORF">MPLG2_2119</name>
</gene>